<accession>A0A2T2P737</accession>
<gene>
    <name evidence="3" type="ORF">BS50DRAFT_188164</name>
</gene>
<dbReference type="PANTHER" id="PTHR39599:SF1">
    <property type="entry name" value="GPI-ANCHORED PROTEIN (EUROFUNG)"/>
    <property type="match status" value="1"/>
</dbReference>
<feature type="signal peptide" evidence="2">
    <location>
        <begin position="1"/>
        <end position="20"/>
    </location>
</feature>
<protein>
    <recommendedName>
        <fullName evidence="5">GPI anchored protein</fullName>
    </recommendedName>
</protein>
<dbReference type="PANTHER" id="PTHR39599">
    <property type="entry name" value="GPI-ANCHORED PROTEIN (EUROFUNG)-RELATED-RELATED"/>
    <property type="match status" value="1"/>
</dbReference>
<feature type="chain" id="PRO_5015556110" description="GPI anchored protein" evidence="2">
    <location>
        <begin position="21"/>
        <end position="210"/>
    </location>
</feature>
<proteinExistence type="predicted"/>
<keyword evidence="4" id="KW-1185">Reference proteome</keyword>
<reference evidence="3 4" key="1">
    <citation type="journal article" date="2018" name="Front. Microbiol.">
        <title>Genome-Wide Analysis of Corynespora cassiicola Leaf Fall Disease Putative Effectors.</title>
        <authorList>
            <person name="Lopez D."/>
            <person name="Ribeiro S."/>
            <person name="Label P."/>
            <person name="Fumanal B."/>
            <person name="Venisse J.S."/>
            <person name="Kohler A."/>
            <person name="de Oliveira R.R."/>
            <person name="Labutti K."/>
            <person name="Lipzen A."/>
            <person name="Lail K."/>
            <person name="Bauer D."/>
            <person name="Ohm R.A."/>
            <person name="Barry K.W."/>
            <person name="Spatafora J."/>
            <person name="Grigoriev I.V."/>
            <person name="Martin F.M."/>
            <person name="Pujade-Renaud V."/>
        </authorList>
    </citation>
    <scope>NUCLEOTIDE SEQUENCE [LARGE SCALE GENOMIC DNA]</scope>
    <source>
        <strain evidence="3 4">Philippines</strain>
    </source>
</reference>
<dbReference type="Proteomes" id="UP000240883">
    <property type="component" value="Unassembled WGS sequence"/>
</dbReference>
<dbReference type="AlphaFoldDB" id="A0A2T2P737"/>
<dbReference type="EMBL" id="KZ678129">
    <property type="protein sequence ID" value="PSN73500.1"/>
    <property type="molecule type" value="Genomic_DNA"/>
</dbReference>
<keyword evidence="1" id="KW-1133">Transmembrane helix</keyword>
<evidence type="ECO:0000313" key="3">
    <source>
        <dbReference type="EMBL" id="PSN73500.1"/>
    </source>
</evidence>
<evidence type="ECO:0000313" key="4">
    <source>
        <dbReference type="Proteomes" id="UP000240883"/>
    </source>
</evidence>
<keyword evidence="1" id="KW-0472">Membrane</keyword>
<keyword evidence="1" id="KW-0812">Transmembrane</keyword>
<sequence>MHFSTPLRLVSLCLPALGFAKPAAEPDADAEAQTYTNNAPFSGAIYIVNPNGQEVTSAETNMCPSYASISCSDINQPSWCCPNSYTCASPPNSGGMIGCCPSGSQCGGSVNVQSVTTITVQAAQQTDYVYVQPPVTTVAVYHEPTQVVQQAGFCATLTMDGPGLPTTREGDCGTILIVSEAVISIRAIGYGLSAVVILLHLVAGRMFHWI</sequence>
<organism evidence="3 4">
    <name type="scientific">Corynespora cassiicola Philippines</name>
    <dbReference type="NCBI Taxonomy" id="1448308"/>
    <lineage>
        <taxon>Eukaryota</taxon>
        <taxon>Fungi</taxon>
        <taxon>Dikarya</taxon>
        <taxon>Ascomycota</taxon>
        <taxon>Pezizomycotina</taxon>
        <taxon>Dothideomycetes</taxon>
        <taxon>Pleosporomycetidae</taxon>
        <taxon>Pleosporales</taxon>
        <taxon>Corynesporascaceae</taxon>
        <taxon>Corynespora</taxon>
    </lineage>
</organism>
<feature type="transmembrane region" description="Helical" evidence="1">
    <location>
        <begin position="187"/>
        <end position="207"/>
    </location>
</feature>
<evidence type="ECO:0000256" key="2">
    <source>
        <dbReference type="SAM" id="SignalP"/>
    </source>
</evidence>
<dbReference type="OrthoDB" id="2426396at2759"/>
<evidence type="ECO:0000256" key="1">
    <source>
        <dbReference type="SAM" id="Phobius"/>
    </source>
</evidence>
<evidence type="ECO:0008006" key="5">
    <source>
        <dbReference type="Google" id="ProtNLM"/>
    </source>
</evidence>
<keyword evidence="2" id="KW-0732">Signal</keyword>
<name>A0A2T2P737_CORCC</name>